<accession>A0A550JDJ9</accession>
<dbReference type="OrthoDB" id="9778432at2"/>
<evidence type="ECO:0000259" key="4">
    <source>
        <dbReference type="PROSITE" id="PS50110"/>
    </source>
</evidence>
<dbReference type="Pfam" id="PF00072">
    <property type="entry name" value="Response_reg"/>
    <property type="match status" value="1"/>
</dbReference>
<dbReference type="GO" id="GO:0052621">
    <property type="term" value="F:diguanylate cyclase activity"/>
    <property type="evidence" value="ECO:0007669"/>
    <property type="project" value="UniProtKB-EC"/>
</dbReference>
<dbReference type="GO" id="GO:0005886">
    <property type="term" value="C:plasma membrane"/>
    <property type="evidence" value="ECO:0007669"/>
    <property type="project" value="TreeGrafter"/>
</dbReference>
<dbReference type="AlphaFoldDB" id="A0A550JDJ9"/>
<feature type="domain" description="Response regulatory" evidence="4">
    <location>
        <begin position="4"/>
        <end position="122"/>
    </location>
</feature>
<organism evidence="6 7">
    <name type="scientific">Trichloromonas acetexigens</name>
    <dbReference type="NCBI Taxonomy" id="38815"/>
    <lineage>
        <taxon>Bacteria</taxon>
        <taxon>Pseudomonadati</taxon>
        <taxon>Thermodesulfobacteriota</taxon>
        <taxon>Desulfuromonadia</taxon>
        <taxon>Desulfuromonadales</taxon>
        <taxon>Trichloromonadaceae</taxon>
        <taxon>Trichloromonas</taxon>
    </lineage>
</organism>
<dbReference type="SUPFAM" id="SSF55073">
    <property type="entry name" value="Nucleotide cyclase"/>
    <property type="match status" value="1"/>
</dbReference>
<evidence type="ECO:0000256" key="1">
    <source>
        <dbReference type="ARBA" id="ARBA00012528"/>
    </source>
</evidence>
<evidence type="ECO:0000313" key="6">
    <source>
        <dbReference type="EMBL" id="TRO81272.1"/>
    </source>
</evidence>
<gene>
    <name evidence="6" type="ORF">FL622_10230</name>
</gene>
<dbReference type="NCBIfam" id="TIGR00254">
    <property type="entry name" value="GGDEF"/>
    <property type="match status" value="1"/>
</dbReference>
<dbReference type="PROSITE" id="PS50887">
    <property type="entry name" value="GGDEF"/>
    <property type="match status" value="1"/>
</dbReference>
<dbReference type="PANTHER" id="PTHR45138">
    <property type="entry name" value="REGULATORY COMPONENTS OF SENSORY TRANSDUCTION SYSTEM"/>
    <property type="match status" value="1"/>
</dbReference>
<dbReference type="GO" id="GO:1902201">
    <property type="term" value="P:negative regulation of bacterial-type flagellum-dependent cell motility"/>
    <property type="evidence" value="ECO:0007669"/>
    <property type="project" value="TreeGrafter"/>
</dbReference>
<name>A0A550JDJ9_9BACT</name>
<dbReference type="Gene3D" id="3.30.70.270">
    <property type="match status" value="1"/>
</dbReference>
<dbReference type="InterPro" id="IPR001789">
    <property type="entry name" value="Sig_transdc_resp-reg_receiver"/>
</dbReference>
<comment type="catalytic activity">
    <reaction evidence="2">
        <text>2 GTP = 3',3'-c-di-GMP + 2 diphosphate</text>
        <dbReference type="Rhea" id="RHEA:24898"/>
        <dbReference type="ChEBI" id="CHEBI:33019"/>
        <dbReference type="ChEBI" id="CHEBI:37565"/>
        <dbReference type="ChEBI" id="CHEBI:58805"/>
        <dbReference type="EC" id="2.7.7.65"/>
    </reaction>
</comment>
<dbReference type="InterPro" id="IPR043128">
    <property type="entry name" value="Rev_trsase/Diguanyl_cyclase"/>
</dbReference>
<dbReference type="EMBL" id="VJVV01000006">
    <property type="protein sequence ID" value="TRO81272.1"/>
    <property type="molecule type" value="Genomic_DNA"/>
</dbReference>
<dbReference type="RefSeq" id="WP_092058005.1">
    <property type="nucleotide sequence ID" value="NZ_FOJJ01000038.1"/>
</dbReference>
<dbReference type="CDD" id="cd01949">
    <property type="entry name" value="GGDEF"/>
    <property type="match status" value="1"/>
</dbReference>
<reference evidence="6 7" key="1">
    <citation type="submission" date="2019-07" db="EMBL/GenBank/DDBJ databases">
        <title>Insights of Desulfuromonas acetexigens electromicrobiology.</title>
        <authorList>
            <person name="Katuri K."/>
            <person name="Sapireddy V."/>
            <person name="Shaw D.R."/>
            <person name="Saikaly P."/>
        </authorList>
    </citation>
    <scope>NUCLEOTIDE SEQUENCE [LARGE SCALE GENOMIC DNA]</scope>
    <source>
        <strain evidence="6 7">2873</strain>
    </source>
</reference>
<dbReference type="PANTHER" id="PTHR45138:SF9">
    <property type="entry name" value="DIGUANYLATE CYCLASE DGCM-RELATED"/>
    <property type="match status" value="1"/>
</dbReference>
<feature type="domain" description="GGDEF" evidence="5">
    <location>
        <begin position="172"/>
        <end position="306"/>
    </location>
</feature>
<evidence type="ECO:0000259" key="5">
    <source>
        <dbReference type="PROSITE" id="PS50887"/>
    </source>
</evidence>
<proteinExistence type="predicted"/>
<comment type="caution">
    <text evidence="6">The sequence shown here is derived from an EMBL/GenBank/DDBJ whole genome shotgun (WGS) entry which is preliminary data.</text>
</comment>
<dbReference type="InterPro" id="IPR029787">
    <property type="entry name" value="Nucleotide_cyclase"/>
</dbReference>
<evidence type="ECO:0000313" key="7">
    <source>
        <dbReference type="Proteomes" id="UP000317155"/>
    </source>
</evidence>
<dbReference type="Proteomes" id="UP000317155">
    <property type="component" value="Unassembled WGS sequence"/>
</dbReference>
<dbReference type="GO" id="GO:0000160">
    <property type="term" value="P:phosphorelay signal transduction system"/>
    <property type="evidence" value="ECO:0007669"/>
    <property type="project" value="InterPro"/>
</dbReference>
<dbReference type="PROSITE" id="PS50110">
    <property type="entry name" value="RESPONSE_REGULATORY"/>
    <property type="match status" value="1"/>
</dbReference>
<keyword evidence="3" id="KW-0597">Phosphoprotein</keyword>
<dbReference type="InterPro" id="IPR011006">
    <property type="entry name" value="CheY-like_superfamily"/>
</dbReference>
<evidence type="ECO:0000256" key="2">
    <source>
        <dbReference type="ARBA" id="ARBA00034247"/>
    </source>
</evidence>
<dbReference type="GO" id="GO:0043709">
    <property type="term" value="P:cell adhesion involved in single-species biofilm formation"/>
    <property type="evidence" value="ECO:0007669"/>
    <property type="project" value="TreeGrafter"/>
</dbReference>
<sequence length="306" mass="34473">METSVLVIDDSPGARHQILDGLKSANLFQVYHEAESVIDGFKVALSEPLDVILCDLDMPGMDGFKFLSMIKTRKELQDIPVILVTGVNDQESKIRGLERGASDYLTKPYDPAELIARVKVQLKIKTLQDSLKKSNQALMELSNTDPLTHLSNRRFLMKTLEKELQRCERSQKPMALIMVDVDHFKPVNDTYGHQQGDVVLQTLADQMKAHLRDYDLAARFGGEEFALVLPETALTEAVQVAERLRIAISELRIPADHNEIRLTISLGVATYPHPKVRTVDNLILEADRALYNAKERGRNRVETIFG</sequence>
<dbReference type="SMART" id="SM00267">
    <property type="entry name" value="GGDEF"/>
    <property type="match status" value="1"/>
</dbReference>
<protein>
    <recommendedName>
        <fullName evidence="1">diguanylate cyclase</fullName>
        <ecNumber evidence="1">2.7.7.65</ecNumber>
    </recommendedName>
</protein>
<keyword evidence="7" id="KW-1185">Reference proteome</keyword>
<dbReference type="SUPFAM" id="SSF52172">
    <property type="entry name" value="CheY-like"/>
    <property type="match status" value="1"/>
</dbReference>
<dbReference type="Pfam" id="PF00990">
    <property type="entry name" value="GGDEF"/>
    <property type="match status" value="1"/>
</dbReference>
<evidence type="ECO:0000256" key="3">
    <source>
        <dbReference type="PROSITE-ProRule" id="PRU00169"/>
    </source>
</evidence>
<dbReference type="Gene3D" id="3.40.50.2300">
    <property type="match status" value="1"/>
</dbReference>
<dbReference type="FunFam" id="3.30.70.270:FF:000001">
    <property type="entry name" value="Diguanylate cyclase domain protein"/>
    <property type="match status" value="1"/>
</dbReference>
<feature type="modified residue" description="4-aspartylphosphate" evidence="3">
    <location>
        <position position="55"/>
    </location>
</feature>
<dbReference type="InterPro" id="IPR050469">
    <property type="entry name" value="Diguanylate_Cyclase"/>
</dbReference>
<dbReference type="EC" id="2.7.7.65" evidence="1"/>
<dbReference type="SMART" id="SM00448">
    <property type="entry name" value="REC"/>
    <property type="match status" value="1"/>
</dbReference>
<dbReference type="InterPro" id="IPR000160">
    <property type="entry name" value="GGDEF_dom"/>
</dbReference>